<dbReference type="Pfam" id="PF19408">
    <property type="entry name" value="PKD_6"/>
    <property type="match status" value="1"/>
</dbReference>
<protein>
    <submittedName>
        <fullName evidence="3">PKD domain-containing protein</fullName>
    </submittedName>
</protein>
<evidence type="ECO:0000313" key="4">
    <source>
        <dbReference type="Proteomes" id="UP001168552"/>
    </source>
</evidence>
<keyword evidence="4" id="KW-1185">Reference proteome</keyword>
<dbReference type="InterPro" id="IPR037701">
    <property type="entry name" value="Pom152"/>
</dbReference>
<feature type="signal peptide" evidence="1">
    <location>
        <begin position="1"/>
        <end position="24"/>
    </location>
</feature>
<dbReference type="Proteomes" id="UP001168552">
    <property type="component" value="Unassembled WGS sequence"/>
</dbReference>
<dbReference type="SMART" id="SM00089">
    <property type="entry name" value="PKD"/>
    <property type="match status" value="5"/>
</dbReference>
<dbReference type="PANTHER" id="PTHR28206:SF1">
    <property type="entry name" value="NUCLEOPORIN POM152"/>
    <property type="match status" value="1"/>
</dbReference>
<evidence type="ECO:0000313" key="3">
    <source>
        <dbReference type="EMBL" id="MDN4165262.1"/>
    </source>
</evidence>
<feature type="domain" description="PKD" evidence="2">
    <location>
        <begin position="2409"/>
        <end position="2493"/>
    </location>
</feature>
<dbReference type="PANTHER" id="PTHR28206">
    <property type="entry name" value="NUCLEOPORIN POM152"/>
    <property type="match status" value="1"/>
</dbReference>
<dbReference type="RefSeq" id="WP_320003788.1">
    <property type="nucleotide sequence ID" value="NZ_JAUHJS010000003.1"/>
</dbReference>
<evidence type="ECO:0000256" key="1">
    <source>
        <dbReference type="SAM" id="SignalP"/>
    </source>
</evidence>
<dbReference type="SUPFAM" id="SSF49299">
    <property type="entry name" value="PKD domain"/>
    <property type="match status" value="6"/>
</dbReference>
<dbReference type="InterPro" id="IPR045829">
    <property type="entry name" value="PKD_6"/>
</dbReference>
<dbReference type="InterPro" id="IPR000601">
    <property type="entry name" value="PKD_dom"/>
</dbReference>
<accession>A0ABT8F478</accession>
<reference evidence="3" key="1">
    <citation type="submission" date="2023-06" db="EMBL/GenBank/DDBJ databases">
        <title>Cytophagales bacterium Strain LB-30, isolated from soil.</title>
        <authorList>
            <person name="Liu B."/>
        </authorList>
    </citation>
    <scope>NUCLEOTIDE SEQUENCE</scope>
    <source>
        <strain evidence="3">LB-30</strain>
    </source>
</reference>
<sequence length="2592" mass="278793">MYRKIIFYLGAFLFLTGISQQVHAQCSSLKPAIQVDFDAGNGCGPTAVSYEITYSFFSAQNPNNITIRFRWNDPANNVSEFSVGDPGFVVGGGNTTFSATGSFVYVDNQDCSYEAQAFIVINGVECPSSEQPQFVSSWGRDNQFGAALDINPDEYSICEGEGIPATIFNDASEFNCRIAVEPDAPNQLPRYVQFVYGTNHTNANGIKNVRINTGVGGIVNITDGTGARAANVTRSGVTAAHFGPIEEVPFPANGPTRQSFPVSAVANAANVVGNYVELTMYNWNTCNPWNGSTANPNYADAISETVRINVVDLPSATINYRFSDNSNNPTAQYCPEQGIRLTATGINGADRYRWEIYNGPTAASGIAIDSDGGQRMRKPDNGNNPTSSFGAYENQNFINVDDGFPSSTTPGMKLVRLYVRNTGPDGFCYNLIEGSLEIIQAPAAQIGINGNVAAANTPFEVCYDGSTYDFILTDESTLKNGSTQTTWRVLDRNNSVIYGPVSQNNNATPFDFPEAGNTFSVTDVGHYQVELTNFDNITTCATTDVFDIFVYDLPEATFTASTECAGSTNNTNNTLFQNISGTMQGISPQLNGETITTWEWDFSYDGITFNVERTANNNTSFRRYLNSAGNGVAPSEAGTYDVALRVRTSEGCEDITVTQVTVLPNPVSSFSAEYNGNPYAGEALCPSETLTFTNTSDESLNDVSLSPVSYQLEIQQGASTTIVAIGGENATASYAFPNVSAGALVYTVRLQALGNNGCPIYSAPITVNVSPGAPSNFGITYVSDNNPYDGFANNCSPLELRFTADAATTTLNPDTYTWVIRDGATIINGGGVTQAGNSYDFEFENEFPTISAKNFTVELRPIKGGICIGTSTKIVKINPQPSADFDITLVSENCDEVVYELEATQKGLVTYDWDFNPAPDDLDFTLSGDNNIIRVTYNRPPAAGSNLLPDFILEAENVLGCFSQTITQQPTVPIAKRDDDETIVLTATSATEGCEPNFAVNFSNDTNLGNLPPATTFSLSVRNAANQEVFDAANLSGDLTLVTDFTYTFPTRGFYRVDLIANLPSTCISVSTPPIEVEVNPLPVPAFSTNFTEGCGPLDVQFQDQSTVPSVTGINPTGAVNYRHWTITDISNNVLIEDIPNGGATLNRTLENPNNSGLAFIDYRIDLEVSNTKGCVSPVVSRVVRVFREPEVDFSILGGTSFCQEGYIVEFSIDPEQNPANTTYSFNFGDGTITTPTTSLANQTHTFVNRLGYNGTDSYTVRLTATTPDGCTVTRNRTVTLRPQLDANLVSDKSEGCAPLQVNFTNISLPASNLLQSASWSFREVGTVAWTNFSSGLNNAQHTFVNTSGATKEFEVRLQVTSLQGCTDEFISGNTITVFSSFASGAIVNNNTEVCASEGNVAYQIEPTDVQANSTYTWSISPVVGSSANAFISSGQGTNSIQINYLANAGDLLLQVVEMDDNGCSGVPATLPITVNPLPLGTLNGTTNICRGEITDLVFDLQGTGPFNVIYNEGTTPRSLTGISDGHVLSVSPNSSRNYTLVLIEDLGTGCQNTVNSSAFVNVFNPPSLSVSGNATICRGESANLVFNLGGAGPWDFTYSDGTSTFDVIGVNSSSHVVSVSPTATTTYSLVSITDANTCSNTSLNGSVVVQVNDLPQAVLSGNQAICKGESPELQIEFLAGEAPFRIRYTDGSLIYTLVDVNPDPITNTFFFSPNAPISTVTYTLVDIRDANNPNCFADIPSGLLTGSALVQVNELPTAALSTEENSIATSATICVGDEIPLYFTLTGAGPFSVSYTDGFSTFSDVFDNGDFITVSPLDNTTYTLLEVVDNSTTQCVAQELGEEVNITVNPLPTADFTVLTPTICEGGQTTLRFTFGGNGPWMFSYTDGISTFSRVSFNTTFDEVVQLNAATTFTLTEVSDNNGCTIFPTISRDVNINNLPTALLQGSDLYCQGESVELVMSINGNASSGPWDITYTDGITPNTFTVAREDASFNASTDLYTIRWEVFPAEGVTNYFLVQVIDQSIGCTAVLQGSARIEVFDIPSIQLVNTGAVCAGSEARIVMEIAGGLAPYTVVLSDGSQEYTLNNIQNGDEYLQIIDLTTTFEVVAIHDSRFPSEARCEGSNLGTPVTVPVNQRPQSEISGSQYLCYGDQAVITFTNTGNGPFTIVYTDGSQQFTINNAAAVHEERVSPSINTTYQLVSVSDANNPVCQSNASDISGEAIVEVSQELLPEFTVEDIDGNAIPSNTLILPERRFFFRNTTPSAENWSYRWDFGDGTQRETATNERVNHEYATYGNYQVTLTAYNEFCSEEFTQDIRLVPISPIVDFTYTPEDGCLPLEVQFTNTTQFGDPSKYRWDFGDGSAISTEINPRHIYTRPGVYTVTLSGANPTNEIVVNVKQDIITVSNVPFAGFAVAPTQVFLPDQPIYLRNDSQNATSFSWDFGDGNTSEEYEPTHLYTEAGVFNITLVAINDSGCTDTLTLEAAVTAEEGGQIKVPNIFTPGISSGSGGSGGAGFGDNAVFLPVTDGVVEFELLIYNRWGQLLFESKDKNVGWDGTYNGALCQQDVYVYKLTVKLLSGEILTKLGDVTLLR</sequence>
<dbReference type="CDD" id="cd00146">
    <property type="entry name" value="PKD"/>
    <property type="match status" value="4"/>
</dbReference>
<dbReference type="EMBL" id="JAUHJS010000003">
    <property type="protein sequence ID" value="MDN4165262.1"/>
    <property type="molecule type" value="Genomic_DNA"/>
</dbReference>
<feature type="domain" description="PKD" evidence="2">
    <location>
        <begin position="2269"/>
        <end position="2306"/>
    </location>
</feature>
<evidence type="ECO:0000259" key="2">
    <source>
        <dbReference type="PROSITE" id="PS50093"/>
    </source>
</evidence>
<feature type="domain" description="PKD" evidence="2">
    <location>
        <begin position="2324"/>
        <end position="2392"/>
    </location>
</feature>
<gene>
    <name evidence="3" type="ORF">QWY31_07105</name>
</gene>
<dbReference type="InterPro" id="IPR035986">
    <property type="entry name" value="PKD_dom_sf"/>
</dbReference>
<keyword evidence="1" id="KW-0732">Signal</keyword>
<proteinExistence type="predicted"/>
<dbReference type="PROSITE" id="PS50093">
    <property type="entry name" value="PKD"/>
    <property type="match status" value="3"/>
</dbReference>
<dbReference type="Gene3D" id="2.60.40.10">
    <property type="entry name" value="Immunoglobulins"/>
    <property type="match status" value="6"/>
</dbReference>
<dbReference type="InterPro" id="IPR013783">
    <property type="entry name" value="Ig-like_fold"/>
</dbReference>
<feature type="chain" id="PRO_5047296042" evidence="1">
    <location>
        <begin position="25"/>
        <end position="2592"/>
    </location>
</feature>
<dbReference type="InterPro" id="IPR022409">
    <property type="entry name" value="PKD/Chitinase_dom"/>
</dbReference>
<dbReference type="Pfam" id="PF18911">
    <property type="entry name" value="PKD_4"/>
    <property type="match status" value="3"/>
</dbReference>
<dbReference type="Pfam" id="PF13585">
    <property type="entry name" value="CHU_C"/>
    <property type="match status" value="1"/>
</dbReference>
<organism evidence="3 4">
    <name type="scientific">Shiella aurantiaca</name>
    <dbReference type="NCBI Taxonomy" id="3058365"/>
    <lineage>
        <taxon>Bacteria</taxon>
        <taxon>Pseudomonadati</taxon>
        <taxon>Bacteroidota</taxon>
        <taxon>Cytophagia</taxon>
        <taxon>Cytophagales</taxon>
        <taxon>Shiellaceae</taxon>
        <taxon>Shiella</taxon>
    </lineage>
</organism>
<name>A0ABT8F478_9BACT</name>
<comment type="caution">
    <text evidence="3">The sequence shown here is derived from an EMBL/GenBank/DDBJ whole genome shotgun (WGS) entry which is preliminary data.</text>
</comment>